<evidence type="ECO:0000256" key="5">
    <source>
        <dbReference type="ARBA" id="ARBA00037918"/>
    </source>
</evidence>
<evidence type="ECO:0000256" key="10">
    <source>
        <dbReference type="PIRSR" id="PIRSR000112-2"/>
    </source>
</evidence>
<dbReference type="InterPro" id="IPR001670">
    <property type="entry name" value="ADH_Fe/GldA"/>
</dbReference>
<dbReference type="CDD" id="cd08170">
    <property type="entry name" value="GlyDH"/>
    <property type="match status" value="1"/>
</dbReference>
<dbReference type="HOGENOM" id="CLU_044754_1_0_5"/>
<comment type="pathway">
    <text evidence="5">Polyol metabolism; glycerol fermentation; glycerone phosphate from glycerol (oxidative route): step 1/2.</text>
</comment>
<evidence type="ECO:0000256" key="6">
    <source>
        <dbReference type="ARBA" id="ARBA00039147"/>
    </source>
</evidence>
<feature type="binding site" evidence="9">
    <location>
        <position position="311"/>
    </location>
    <ligand>
        <name>glycerol</name>
        <dbReference type="ChEBI" id="CHEBI:17754"/>
    </ligand>
</feature>
<comment type="cofactor">
    <cofactor evidence="9">
        <name>Zn(2+)</name>
        <dbReference type="ChEBI" id="CHEBI:29105"/>
    </cofactor>
    <text evidence="9">Binds 1 zinc ion per subunit.</text>
</comment>
<dbReference type="PROSITE" id="PS00913">
    <property type="entry name" value="ADH_IRON_1"/>
    <property type="match status" value="1"/>
</dbReference>
<keyword evidence="4 11" id="KW-0520">NAD</keyword>
<evidence type="ECO:0000256" key="1">
    <source>
        <dbReference type="ARBA" id="ARBA00007358"/>
    </source>
</evidence>
<dbReference type="EC" id="1.1.1.6" evidence="6"/>
<name>H6SPK5_PARPM</name>
<evidence type="ECO:0000259" key="12">
    <source>
        <dbReference type="Pfam" id="PF00465"/>
    </source>
</evidence>
<comment type="similarity">
    <text evidence="1">Belongs to the iron-containing alcohol dehydrogenase family.</text>
</comment>
<feature type="binding site" evidence="9">
    <location>
        <position position="209"/>
    </location>
    <ligand>
        <name>glycerol</name>
        <dbReference type="ChEBI" id="CHEBI:17754"/>
    </ligand>
</feature>
<organism evidence="13 14">
    <name type="scientific">Pararhodospirillum photometricum DSM 122</name>
    <dbReference type="NCBI Taxonomy" id="1150469"/>
    <lineage>
        <taxon>Bacteria</taxon>
        <taxon>Pseudomonadati</taxon>
        <taxon>Pseudomonadota</taxon>
        <taxon>Alphaproteobacteria</taxon>
        <taxon>Rhodospirillales</taxon>
        <taxon>Rhodospirillaceae</taxon>
        <taxon>Pararhodospirillum</taxon>
    </lineage>
</organism>
<feature type="binding site" evidence="11">
    <location>
        <begin position="132"/>
        <end position="136"/>
    </location>
    <ligand>
        <name>NAD(+)</name>
        <dbReference type="ChEBI" id="CHEBI:57540"/>
    </ligand>
</feature>
<feature type="binding site" evidence="11">
    <location>
        <position position="163"/>
    </location>
    <ligand>
        <name>NAD(+)</name>
        <dbReference type="ChEBI" id="CHEBI:57540"/>
    </ligand>
</feature>
<dbReference type="InterPro" id="IPR018211">
    <property type="entry name" value="ADH_Fe_CS"/>
</dbReference>
<dbReference type="InterPro" id="IPR016205">
    <property type="entry name" value="Glycerol_DH"/>
</dbReference>
<accession>H6SPK5</accession>
<dbReference type="PANTHER" id="PTHR43616">
    <property type="entry name" value="GLYCEROL DEHYDROGENASE"/>
    <property type="match status" value="1"/>
</dbReference>
<keyword evidence="14" id="KW-1185">Reference proteome</keyword>
<feature type="binding site" evidence="10">
    <location>
        <position position="159"/>
    </location>
    <ligand>
        <name>glycerol</name>
        <dbReference type="ChEBI" id="CHEBI:17754"/>
    </ligand>
</feature>
<feature type="domain" description="Alcohol dehydrogenase iron-type/glycerol dehydrogenase GldA" evidence="12">
    <location>
        <begin position="46"/>
        <end position="192"/>
    </location>
</feature>
<dbReference type="Gene3D" id="3.40.50.1970">
    <property type="match status" value="1"/>
</dbReference>
<reference evidence="13 14" key="1">
    <citation type="submission" date="2012-02" db="EMBL/GenBank/DDBJ databases">
        <title>Shotgun genome sequence of Phaeospirillum photometricum DSM 122.</title>
        <authorList>
            <person name="Duquesne K."/>
            <person name="Sturgis J."/>
        </authorList>
    </citation>
    <scope>NUCLEOTIDE SEQUENCE [LARGE SCALE GENOMIC DNA]</scope>
    <source>
        <strain evidence="14">DSM122</strain>
    </source>
</reference>
<dbReference type="KEGG" id="rpm:RSPPHO_02904"/>
<dbReference type="Pfam" id="PF00465">
    <property type="entry name" value="Fe-ADH"/>
    <property type="match status" value="1"/>
</dbReference>
<evidence type="ECO:0000256" key="11">
    <source>
        <dbReference type="PIRSR" id="PIRSR000112-3"/>
    </source>
</evidence>
<dbReference type="eggNOG" id="COG0371">
    <property type="taxonomic scope" value="Bacteria"/>
</dbReference>
<dbReference type="NCBIfam" id="NF006941">
    <property type="entry name" value="PRK09423.1"/>
    <property type="match status" value="1"/>
</dbReference>
<evidence type="ECO:0000256" key="9">
    <source>
        <dbReference type="PIRSR" id="PIRSR000112-1"/>
    </source>
</evidence>
<dbReference type="SUPFAM" id="SSF56796">
    <property type="entry name" value="Dehydroquinate synthase-like"/>
    <property type="match status" value="1"/>
</dbReference>
<dbReference type="EMBL" id="HE663493">
    <property type="protein sequence ID" value="CCG09530.1"/>
    <property type="molecule type" value="Genomic_DNA"/>
</dbReference>
<dbReference type="GO" id="GO:0046872">
    <property type="term" value="F:metal ion binding"/>
    <property type="evidence" value="ECO:0007669"/>
    <property type="project" value="UniProtKB-KW"/>
</dbReference>
<comment type="catalytic activity">
    <reaction evidence="8">
        <text>glycerol + NAD(+) = dihydroxyacetone + NADH + H(+)</text>
        <dbReference type="Rhea" id="RHEA:13769"/>
        <dbReference type="ChEBI" id="CHEBI:15378"/>
        <dbReference type="ChEBI" id="CHEBI:16016"/>
        <dbReference type="ChEBI" id="CHEBI:17754"/>
        <dbReference type="ChEBI" id="CHEBI:57540"/>
        <dbReference type="ChEBI" id="CHEBI:57945"/>
        <dbReference type="EC" id="1.1.1.6"/>
    </reaction>
</comment>
<feature type="binding site" evidence="11">
    <location>
        <position position="169"/>
    </location>
    <ligand>
        <name>NAD(+)</name>
        <dbReference type="ChEBI" id="CHEBI:57540"/>
    </ligand>
</feature>
<dbReference type="Proteomes" id="UP000033220">
    <property type="component" value="Chromosome DSM 122"/>
</dbReference>
<dbReference type="Gene3D" id="1.20.1090.10">
    <property type="entry name" value="Dehydroquinate synthase-like - alpha domain"/>
    <property type="match status" value="1"/>
</dbReference>
<evidence type="ECO:0000256" key="8">
    <source>
        <dbReference type="ARBA" id="ARBA00049006"/>
    </source>
</evidence>
<dbReference type="AlphaFoldDB" id="H6SPK5"/>
<dbReference type="PATRIC" id="fig|1150469.3.peg.3277"/>
<keyword evidence="3 13" id="KW-0560">Oxidoreductase</keyword>
<proteinExistence type="inferred from homology"/>
<evidence type="ECO:0000256" key="7">
    <source>
        <dbReference type="ARBA" id="ARBA00040132"/>
    </source>
</evidence>
<sequence length="402" mass="41653">MAKAQGPRGPPVCFGMRGLGRRASPALVSLKDWGRRDPMAGVLLAPRRYVQGDGAVHRIGTHAARLGRRALLIGGTRALAACASAISASLGAAGLTVHTEPFGGECCDREIDRLAAVARDQGADLVIAAGGGKAIDTGKAVALARGLPIVVFPTIAATDAPCSTVIVVYTEDGRFDRYVQLPHNPDCVLVDTGLIARAPVRTLVAGMGDALSTYWEADTCARSGRPNPLTGGDAPLRTALALARLCYDTLLEYGVQAKRAAETGGVTPALEAIVEANTLLSGLGFESAGLAGAHAIHNGLTRLSACHDRLHGEKVAFGTLVQLVLEGRPDTQVREVLAFCRSVGLPICLADLGLAQATRADIRTVAEAATAPGESSHAAWFTVTPERVEAAIWAADAVAREG</sequence>
<evidence type="ECO:0000256" key="3">
    <source>
        <dbReference type="ARBA" id="ARBA00023002"/>
    </source>
</evidence>
<protein>
    <recommendedName>
        <fullName evidence="7">Glycerol dehydrogenase</fullName>
        <ecNumber evidence="6">1.1.1.6</ecNumber>
    </recommendedName>
</protein>
<evidence type="ECO:0000256" key="4">
    <source>
        <dbReference type="ARBA" id="ARBA00023027"/>
    </source>
</evidence>
<feature type="binding site" evidence="9">
    <location>
        <position position="294"/>
    </location>
    <ligand>
        <name>glycerol</name>
        <dbReference type="ChEBI" id="CHEBI:17754"/>
    </ligand>
</feature>
<evidence type="ECO:0000256" key="2">
    <source>
        <dbReference type="ARBA" id="ARBA00022723"/>
    </source>
</evidence>
<evidence type="ECO:0000313" key="14">
    <source>
        <dbReference type="Proteomes" id="UP000033220"/>
    </source>
</evidence>
<evidence type="ECO:0000313" key="13">
    <source>
        <dbReference type="EMBL" id="CCG09530.1"/>
    </source>
</evidence>
<keyword evidence="2 9" id="KW-0479">Metal-binding</keyword>
<keyword evidence="9" id="KW-0862">Zinc</keyword>
<dbReference type="PANTHER" id="PTHR43616:SF5">
    <property type="entry name" value="GLYCEROL DEHYDROGENASE 1"/>
    <property type="match status" value="1"/>
</dbReference>
<gene>
    <name evidence="13" type="ORF">RSPPHO_02904</name>
</gene>
<dbReference type="PIRSF" id="PIRSF000112">
    <property type="entry name" value="Glycerol_dehydrogenase"/>
    <property type="match status" value="1"/>
</dbReference>
<dbReference type="GO" id="GO:0008888">
    <property type="term" value="F:glycerol dehydrogenase (NAD+) activity"/>
    <property type="evidence" value="ECO:0007669"/>
    <property type="project" value="UniProtKB-EC"/>
</dbReference>
<dbReference type="STRING" id="1150469.RSPPHO_02904"/>